<evidence type="ECO:0000256" key="4">
    <source>
        <dbReference type="ARBA" id="ARBA00022723"/>
    </source>
</evidence>
<dbReference type="InterPro" id="IPR036264">
    <property type="entry name" value="Bact_exopeptidase_dim_dom"/>
</dbReference>
<evidence type="ECO:0000256" key="5">
    <source>
        <dbReference type="ARBA" id="ARBA00022801"/>
    </source>
</evidence>
<sequence length="501" mass="54887">MEKGAIFFLFWFKSVIINSENRNGGNTMTIDWKKEVEARKDDLLNDLIDLLKVKSEREDDKVTADAPFGPGPRDALLHMLAYGERDGFTVKNVDNYAGHIEFGEGDETLGIFGHMDVVPAGDGWSTDPYDPVINDNKIYARGSSDDKGPSMAAYYGMKIIKELGLPLSKKIRFVVGSDEESGWADMDYYFEHEEKPDFGFSPDANFPIINGEKGNVTLGIHFQGNNEGDFTLQSFTAGLRENMVPGTATASFIAPSTEEALAIEKAFFDYVEANPVTGTIETENEQVTIELVGKGAHGASPQSGINAGTFLAVFLDNYAFGGGAKQFIHAAAAYVHEDFYGEKLGVAYEDEKMGKLTMNAGLFAFKANQAGTQADNFIALNFRYPKGVTAEGLEIGVERTVGMEGATVTRNDRNMEPHYVPADDPLVETLLAVYEEHTGEKGFEQIIGGGTYGRLLKRGVAYGAMFPGYVDTMHQANEFMSLDDLFNAAVIYADAIYRLAK</sequence>
<organism evidence="9 10">
    <name type="scientific">Enterococcus casseliflavus ATCC 12755</name>
    <dbReference type="NCBI Taxonomy" id="888066"/>
    <lineage>
        <taxon>Bacteria</taxon>
        <taxon>Bacillati</taxon>
        <taxon>Bacillota</taxon>
        <taxon>Bacilli</taxon>
        <taxon>Lactobacillales</taxon>
        <taxon>Enterococcaceae</taxon>
        <taxon>Enterococcus</taxon>
    </lineage>
</organism>
<comment type="similarity">
    <text evidence="2">Belongs to the peptidase M20A family.</text>
</comment>
<dbReference type="Pfam" id="PF01546">
    <property type="entry name" value="Peptidase_M20"/>
    <property type="match status" value="1"/>
</dbReference>
<evidence type="ECO:0000256" key="7">
    <source>
        <dbReference type="ARBA" id="ARBA00022997"/>
    </source>
</evidence>
<dbReference type="InterPro" id="IPR010964">
    <property type="entry name" value="M20A_pepV-rel"/>
</dbReference>
<dbReference type="EMBL" id="AEWT01000012">
    <property type="protein sequence ID" value="EGC69650.1"/>
    <property type="molecule type" value="Genomic_DNA"/>
</dbReference>
<dbReference type="InterPro" id="IPR001261">
    <property type="entry name" value="ArgE/DapE_CS"/>
</dbReference>
<proteinExistence type="inferred from homology"/>
<reference evidence="9 10" key="1">
    <citation type="submission" date="2011-01" db="EMBL/GenBank/DDBJ databases">
        <authorList>
            <person name="Muzny D."/>
            <person name="Qin X."/>
            <person name="Deng J."/>
            <person name="Jiang H."/>
            <person name="Liu Y."/>
            <person name="Qu J."/>
            <person name="Song X.-Z."/>
            <person name="Zhang L."/>
            <person name="Thornton R."/>
            <person name="Coyle M."/>
            <person name="Francisco L."/>
            <person name="Jackson L."/>
            <person name="Javaid M."/>
            <person name="Korchina V."/>
            <person name="Kovar C."/>
            <person name="Mata R."/>
            <person name="Mathew T."/>
            <person name="Ngo R."/>
            <person name="Nguyen L."/>
            <person name="Nguyen N."/>
            <person name="Okwuonu G."/>
            <person name="Ongeri F."/>
            <person name="Pham C."/>
            <person name="Simmons D."/>
            <person name="Wilczek-Boney K."/>
            <person name="Hale W."/>
            <person name="Jakkamsetti A."/>
            <person name="Pham P."/>
            <person name="Ruth R."/>
            <person name="San Lucas F."/>
            <person name="Warren J."/>
            <person name="Zhang J."/>
            <person name="Zhao Z."/>
            <person name="Zhou C."/>
            <person name="Zhu D."/>
            <person name="Lee S."/>
            <person name="Bess C."/>
            <person name="Blankenburg K."/>
            <person name="Forbes L."/>
            <person name="Fu Q."/>
            <person name="Gubbala S."/>
            <person name="Hirani K."/>
            <person name="Jayaseelan J.C."/>
            <person name="Lara F."/>
            <person name="Munidasa M."/>
            <person name="Palculict T."/>
            <person name="Patil S."/>
            <person name="Pu L.-L."/>
            <person name="Saada N."/>
            <person name="Tang L."/>
            <person name="Weissenberger G."/>
            <person name="Zhu Y."/>
            <person name="Hemphill L."/>
            <person name="Shang Y."/>
            <person name="Youmans B."/>
            <person name="Ayvaz T."/>
            <person name="Ross M."/>
            <person name="Santibanez J."/>
            <person name="Aqrawi P."/>
            <person name="Gross S."/>
            <person name="Joshi V."/>
            <person name="Fowler G."/>
            <person name="Nazareth L."/>
            <person name="Reid J."/>
            <person name="Worley K."/>
            <person name="Petrosino J."/>
            <person name="Highlander S."/>
            <person name="Gibbs R."/>
        </authorList>
    </citation>
    <scope>NUCLEOTIDE SEQUENCE [LARGE SCALE GENOMIC DNA]</scope>
    <source>
        <strain evidence="9 10">ATCC 12755</strain>
    </source>
</reference>
<dbReference type="InterPro" id="IPR050072">
    <property type="entry name" value="Peptidase_M20A"/>
</dbReference>
<dbReference type="HOGENOM" id="CLU_031786_2_0_9"/>
<comment type="cofactor">
    <cofactor evidence="1">
        <name>Zn(2+)</name>
        <dbReference type="ChEBI" id="CHEBI:29105"/>
    </cofactor>
</comment>
<dbReference type="Proteomes" id="UP000004835">
    <property type="component" value="Unassembled WGS sequence"/>
</dbReference>
<dbReference type="GO" id="GO:0006508">
    <property type="term" value="P:proteolysis"/>
    <property type="evidence" value="ECO:0007669"/>
    <property type="project" value="UniProtKB-KW"/>
</dbReference>
<dbReference type="CDD" id="cd03888">
    <property type="entry name" value="M20_PepV"/>
    <property type="match status" value="1"/>
</dbReference>
<dbReference type="PROSITE" id="PS00758">
    <property type="entry name" value="ARGE_DAPE_CPG2_1"/>
    <property type="match status" value="1"/>
</dbReference>
<dbReference type="NCBIfam" id="NF005591">
    <property type="entry name" value="PRK07318.1"/>
    <property type="match status" value="1"/>
</dbReference>
<evidence type="ECO:0000313" key="10">
    <source>
        <dbReference type="Proteomes" id="UP000004835"/>
    </source>
</evidence>
<evidence type="ECO:0000313" key="9">
    <source>
        <dbReference type="EMBL" id="EGC69650.1"/>
    </source>
</evidence>
<dbReference type="GO" id="GO:0016805">
    <property type="term" value="F:dipeptidase activity"/>
    <property type="evidence" value="ECO:0007669"/>
    <property type="project" value="UniProtKB-KW"/>
</dbReference>
<evidence type="ECO:0000256" key="2">
    <source>
        <dbReference type="ARBA" id="ARBA00006247"/>
    </source>
</evidence>
<keyword evidence="7 9" id="KW-0224">Dipeptidase</keyword>
<dbReference type="PANTHER" id="PTHR43808">
    <property type="entry name" value="ACETYLORNITHINE DEACETYLASE"/>
    <property type="match status" value="1"/>
</dbReference>
<dbReference type="NCBIfam" id="TIGR01887">
    <property type="entry name" value="dipeptidaselike"/>
    <property type="match status" value="1"/>
</dbReference>
<accession>F0EJZ3</accession>
<keyword evidence="8" id="KW-0482">Metalloprotease</keyword>
<comment type="caution">
    <text evidence="9">The sequence shown here is derived from an EMBL/GenBank/DDBJ whole genome shotgun (WGS) entry which is preliminary data.</text>
</comment>
<dbReference type="Gene3D" id="3.40.630.10">
    <property type="entry name" value="Zn peptidases"/>
    <property type="match status" value="1"/>
</dbReference>
<dbReference type="GO" id="GO:0008270">
    <property type="term" value="F:zinc ion binding"/>
    <property type="evidence" value="ECO:0007669"/>
    <property type="project" value="InterPro"/>
</dbReference>
<evidence type="ECO:0000256" key="1">
    <source>
        <dbReference type="ARBA" id="ARBA00001947"/>
    </source>
</evidence>
<dbReference type="GO" id="GO:0006526">
    <property type="term" value="P:L-arginine biosynthetic process"/>
    <property type="evidence" value="ECO:0007669"/>
    <property type="project" value="TreeGrafter"/>
</dbReference>
<dbReference type="Gene3D" id="3.30.70.360">
    <property type="match status" value="2"/>
</dbReference>
<dbReference type="InterPro" id="IPR011291">
    <property type="entry name" value="Pept_M20A_peptidaseV"/>
</dbReference>
<keyword evidence="4" id="KW-0479">Metal-binding</keyword>
<dbReference type="NCBIfam" id="TIGR01886">
    <property type="entry name" value="dipeptidase"/>
    <property type="match status" value="1"/>
</dbReference>
<dbReference type="EC" id="3.4.13.-" evidence="9"/>
<keyword evidence="5 9" id="KW-0378">Hydrolase</keyword>
<dbReference type="PROSITE" id="PS00759">
    <property type="entry name" value="ARGE_DAPE_CPG2_2"/>
    <property type="match status" value="1"/>
</dbReference>
<dbReference type="SUPFAM" id="SSF55031">
    <property type="entry name" value="Bacterial exopeptidase dimerisation domain"/>
    <property type="match status" value="1"/>
</dbReference>
<evidence type="ECO:0000256" key="8">
    <source>
        <dbReference type="ARBA" id="ARBA00023049"/>
    </source>
</evidence>
<name>F0EJZ3_ENTCA</name>
<dbReference type="SUPFAM" id="SSF53187">
    <property type="entry name" value="Zn-dependent exopeptidases"/>
    <property type="match status" value="1"/>
</dbReference>
<protein>
    <submittedName>
        <fullName evidence="9">Dipeptidase PepV</fullName>
        <ecNumber evidence="9">3.4.13.-</ecNumber>
    </submittedName>
</protein>
<evidence type="ECO:0000256" key="3">
    <source>
        <dbReference type="ARBA" id="ARBA00022670"/>
    </source>
</evidence>
<dbReference type="AlphaFoldDB" id="F0EJZ3"/>
<dbReference type="PANTHER" id="PTHR43808:SF31">
    <property type="entry name" value="N-ACETYL-L-CITRULLINE DEACETYLASE"/>
    <property type="match status" value="1"/>
</dbReference>
<keyword evidence="6" id="KW-0862">Zinc</keyword>
<evidence type="ECO:0000256" key="6">
    <source>
        <dbReference type="ARBA" id="ARBA00022833"/>
    </source>
</evidence>
<dbReference type="GO" id="GO:0008777">
    <property type="term" value="F:acetylornithine deacetylase activity"/>
    <property type="evidence" value="ECO:0007669"/>
    <property type="project" value="TreeGrafter"/>
</dbReference>
<dbReference type="InterPro" id="IPR002933">
    <property type="entry name" value="Peptidase_M20"/>
</dbReference>
<dbReference type="GO" id="GO:0008237">
    <property type="term" value="F:metallopeptidase activity"/>
    <property type="evidence" value="ECO:0007669"/>
    <property type="project" value="UniProtKB-KW"/>
</dbReference>
<gene>
    <name evidence="9" type="primary">pepV</name>
    <name evidence="9" type="ORF">HMPREF9087_1735</name>
</gene>
<keyword evidence="3" id="KW-0645">Protease</keyword>